<dbReference type="PROSITE" id="PS50850">
    <property type="entry name" value="MFS"/>
    <property type="match status" value="1"/>
</dbReference>
<dbReference type="CDD" id="cd17324">
    <property type="entry name" value="MFS_NepI_like"/>
    <property type="match status" value="1"/>
</dbReference>
<keyword evidence="3 6" id="KW-0812">Transmembrane</keyword>
<gene>
    <name evidence="8" type="ORF">H9870_01410</name>
</gene>
<evidence type="ECO:0000259" key="7">
    <source>
        <dbReference type="PROSITE" id="PS50850"/>
    </source>
</evidence>
<feature type="domain" description="Major facilitator superfamily (MFS) profile" evidence="7">
    <location>
        <begin position="4"/>
        <end position="384"/>
    </location>
</feature>
<reference evidence="8" key="2">
    <citation type="submission" date="2021-04" db="EMBL/GenBank/DDBJ databases">
        <authorList>
            <person name="Gilroy R."/>
        </authorList>
    </citation>
    <scope>NUCLEOTIDE SEQUENCE</scope>
    <source>
        <strain evidence="8">CHK32-1732</strain>
    </source>
</reference>
<evidence type="ECO:0000256" key="6">
    <source>
        <dbReference type="SAM" id="Phobius"/>
    </source>
</evidence>
<comment type="subcellular location">
    <subcellularLocation>
        <location evidence="1">Cell membrane</location>
        <topology evidence="1">Multi-pass membrane protein</topology>
    </subcellularLocation>
</comment>
<sequence length="387" mass="38942">MPRWLFALLFAALILYTDDYVIAGILPELAGDLGVSEAQAGQLVTVFSLTLALSSPVAAVVLANVRRSTLFTITLTVFAVANLAAAAVSDFWALMVLRVIAALCAGASTPAVFAWTAAQAPPEKIGRYISIVALGVTGAIALGVPAGTLIAQAVSWRGSFVVLAVCALLAIVMIRSTMVSDVQGEESVPIGRQLRALGSAPVALTLGVNVVAMSGSMMAFTYFAPFLAGAVPDHELRAVTFALSGLGGIVGVWFGGVLTDRIGALRTIVVALLTLALGCAGSWLLWLVAPLESLPLIVVLVSLGAVQALGAFSLSPALTARLATTAGDGSNAAIALNTSGTYLGVTIAGAVGGAVLAGGNAGNVVATATLIVLVAAGMFAASTRVAK</sequence>
<feature type="transmembrane region" description="Helical" evidence="6">
    <location>
        <begin position="39"/>
        <end position="63"/>
    </location>
</feature>
<dbReference type="GO" id="GO:0022857">
    <property type="term" value="F:transmembrane transporter activity"/>
    <property type="evidence" value="ECO:0007669"/>
    <property type="project" value="InterPro"/>
</dbReference>
<evidence type="ECO:0000256" key="3">
    <source>
        <dbReference type="ARBA" id="ARBA00022692"/>
    </source>
</evidence>
<feature type="transmembrane region" description="Helical" evidence="6">
    <location>
        <begin position="294"/>
        <end position="314"/>
    </location>
</feature>
<evidence type="ECO:0000256" key="4">
    <source>
        <dbReference type="ARBA" id="ARBA00022989"/>
    </source>
</evidence>
<dbReference type="PANTHER" id="PTHR43124:SF10">
    <property type="entry name" value="PURINE EFFLUX PUMP PBUE"/>
    <property type="match status" value="1"/>
</dbReference>
<evidence type="ECO:0000256" key="5">
    <source>
        <dbReference type="ARBA" id="ARBA00023136"/>
    </source>
</evidence>
<evidence type="ECO:0000313" key="8">
    <source>
        <dbReference type="EMBL" id="HIW90316.1"/>
    </source>
</evidence>
<dbReference type="InterPro" id="IPR050189">
    <property type="entry name" value="MFS_Efflux_Transporters"/>
</dbReference>
<proteinExistence type="predicted"/>
<evidence type="ECO:0000313" key="9">
    <source>
        <dbReference type="Proteomes" id="UP000824190"/>
    </source>
</evidence>
<dbReference type="Gene3D" id="1.20.1250.20">
    <property type="entry name" value="MFS general substrate transporter like domains"/>
    <property type="match status" value="1"/>
</dbReference>
<keyword evidence="4 6" id="KW-1133">Transmembrane helix</keyword>
<dbReference type="InterPro" id="IPR036259">
    <property type="entry name" value="MFS_trans_sf"/>
</dbReference>
<dbReference type="SUPFAM" id="SSF103473">
    <property type="entry name" value="MFS general substrate transporter"/>
    <property type="match status" value="1"/>
</dbReference>
<feature type="transmembrane region" description="Helical" evidence="6">
    <location>
        <begin position="202"/>
        <end position="224"/>
    </location>
</feature>
<organism evidence="8 9">
    <name type="scientific">Candidatus Corynebacterium avicola</name>
    <dbReference type="NCBI Taxonomy" id="2838527"/>
    <lineage>
        <taxon>Bacteria</taxon>
        <taxon>Bacillati</taxon>
        <taxon>Actinomycetota</taxon>
        <taxon>Actinomycetes</taxon>
        <taxon>Mycobacteriales</taxon>
        <taxon>Corynebacteriaceae</taxon>
        <taxon>Corynebacterium</taxon>
    </lineage>
</organism>
<feature type="transmembrane region" description="Helical" evidence="6">
    <location>
        <begin position="156"/>
        <end position="174"/>
    </location>
</feature>
<evidence type="ECO:0000256" key="1">
    <source>
        <dbReference type="ARBA" id="ARBA00004651"/>
    </source>
</evidence>
<keyword evidence="5 6" id="KW-0472">Membrane</keyword>
<evidence type="ECO:0000256" key="2">
    <source>
        <dbReference type="ARBA" id="ARBA00022475"/>
    </source>
</evidence>
<feature type="transmembrane region" description="Helical" evidence="6">
    <location>
        <begin position="95"/>
        <end position="116"/>
    </location>
</feature>
<feature type="transmembrane region" description="Helical" evidence="6">
    <location>
        <begin position="70"/>
        <end position="89"/>
    </location>
</feature>
<keyword evidence="2" id="KW-1003">Cell membrane</keyword>
<dbReference type="Pfam" id="PF07690">
    <property type="entry name" value="MFS_1"/>
    <property type="match status" value="1"/>
</dbReference>
<dbReference type="Proteomes" id="UP000824190">
    <property type="component" value="Unassembled WGS sequence"/>
</dbReference>
<dbReference type="InterPro" id="IPR020846">
    <property type="entry name" value="MFS_dom"/>
</dbReference>
<dbReference type="GO" id="GO:0005886">
    <property type="term" value="C:plasma membrane"/>
    <property type="evidence" value="ECO:0007669"/>
    <property type="project" value="UniProtKB-SubCell"/>
</dbReference>
<reference evidence="8" key="1">
    <citation type="journal article" date="2021" name="PeerJ">
        <title>Extensive microbial diversity within the chicken gut microbiome revealed by metagenomics and culture.</title>
        <authorList>
            <person name="Gilroy R."/>
            <person name="Ravi A."/>
            <person name="Getino M."/>
            <person name="Pursley I."/>
            <person name="Horton D.L."/>
            <person name="Alikhan N.F."/>
            <person name="Baker D."/>
            <person name="Gharbi K."/>
            <person name="Hall N."/>
            <person name="Watson M."/>
            <person name="Adriaenssens E.M."/>
            <person name="Foster-Nyarko E."/>
            <person name="Jarju S."/>
            <person name="Secka A."/>
            <person name="Antonio M."/>
            <person name="Oren A."/>
            <person name="Chaudhuri R.R."/>
            <person name="La Ragione R."/>
            <person name="Hildebrand F."/>
            <person name="Pallen M.J."/>
        </authorList>
    </citation>
    <scope>NUCLEOTIDE SEQUENCE</scope>
    <source>
        <strain evidence="8">CHK32-1732</strain>
    </source>
</reference>
<feature type="transmembrane region" description="Helical" evidence="6">
    <location>
        <begin position="363"/>
        <end position="381"/>
    </location>
</feature>
<feature type="transmembrane region" description="Helical" evidence="6">
    <location>
        <begin position="334"/>
        <end position="357"/>
    </location>
</feature>
<feature type="transmembrane region" description="Helical" evidence="6">
    <location>
        <begin position="268"/>
        <end position="288"/>
    </location>
</feature>
<name>A0A9D1UKU2_9CORY</name>
<feature type="transmembrane region" description="Helical" evidence="6">
    <location>
        <begin position="236"/>
        <end position="256"/>
    </location>
</feature>
<dbReference type="PANTHER" id="PTHR43124">
    <property type="entry name" value="PURINE EFFLUX PUMP PBUE"/>
    <property type="match status" value="1"/>
</dbReference>
<protein>
    <submittedName>
        <fullName evidence="8">MFS transporter</fullName>
    </submittedName>
</protein>
<feature type="transmembrane region" description="Helical" evidence="6">
    <location>
        <begin position="128"/>
        <end position="150"/>
    </location>
</feature>
<dbReference type="InterPro" id="IPR011701">
    <property type="entry name" value="MFS"/>
</dbReference>
<dbReference type="AlphaFoldDB" id="A0A9D1UKU2"/>
<accession>A0A9D1UKU2</accession>
<comment type="caution">
    <text evidence="8">The sequence shown here is derived from an EMBL/GenBank/DDBJ whole genome shotgun (WGS) entry which is preliminary data.</text>
</comment>
<dbReference type="EMBL" id="DXGC01000012">
    <property type="protein sequence ID" value="HIW90316.1"/>
    <property type="molecule type" value="Genomic_DNA"/>
</dbReference>